<feature type="domain" description="N-acetyltransferase" evidence="3">
    <location>
        <begin position="1"/>
        <end position="153"/>
    </location>
</feature>
<dbReference type="PROSITE" id="PS51186">
    <property type="entry name" value="GNAT"/>
    <property type="match status" value="1"/>
</dbReference>
<dbReference type="InterPro" id="IPR050832">
    <property type="entry name" value="Bact_Acetyltransf"/>
</dbReference>
<keyword evidence="1" id="KW-0808">Transferase</keyword>
<organism evidence="4">
    <name type="scientific">bioreactor metagenome</name>
    <dbReference type="NCBI Taxonomy" id="1076179"/>
    <lineage>
        <taxon>unclassified sequences</taxon>
        <taxon>metagenomes</taxon>
        <taxon>ecological metagenomes</taxon>
    </lineage>
</organism>
<dbReference type="Pfam" id="PF00583">
    <property type="entry name" value="Acetyltransf_1"/>
    <property type="match status" value="1"/>
</dbReference>
<dbReference type="GO" id="GO:0016747">
    <property type="term" value="F:acyltransferase activity, transferring groups other than amino-acyl groups"/>
    <property type="evidence" value="ECO:0007669"/>
    <property type="project" value="InterPro"/>
</dbReference>
<protein>
    <recommendedName>
        <fullName evidence="3">N-acetyltransferase domain-containing protein</fullName>
    </recommendedName>
</protein>
<dbReference type="PANTHER" id="PTHR43877">
    <property type="entry name" value="AMINOALKYLPHOSPHONATE N-ACETYLTRANSFERASE-RELATED-RELATED"/>
    <property type="match status" value="1"/>
</dbReference>
<dbReference type="CDD" id="cd04301">
    <property type="entry name" value="NAT_SF"/>
    <property type="match status" value="1"/>
</dbReference>
<dbReference type="Gene3D" id="3.40.630.30">
    <property type="match status" value="1"/>
</dbReference>
<evidence type="ECO:0000256" key="2">
    <source>
        <dbReference type="ARBA" id="ARBA00023315"/>
    </source>
</evidence>
<evidence type="ECO:0000259" key="3">
    <source>
        <dbReference type="PROSITE" id="PS51186"/>
    </source>
</evidence>
<keyword evidence="2" id="KW-0012">Acyltransferase</keyword>
<dbReference type="EMBL" id="VSSQ01018997">
    <property type="protein sequence ID" value="MPM62689.1"/>
    <property type="molecule type" value="Genomic_DNA"/>
</dbReference>
<dbReference type="AlphaFoldDB" id="A0A645BB46"/>
<dbReference type="InterPro" id="IPR016181">
    <property type="entry name" value="Acyl_CoA_acyltransferase"/>
</dbReference>
<proteinExistence type="predicted"/>
<accession>A0A645BB46</accession>
<comment type="caution">
    <text evidence="4">The sequence shown here is derived from an EMBL/GenBank/DDBJ whole genome shotgun (WGS) entry which is preliminary data.</text>
</comment>
<dbReference type="InterPro" id="IPR000182">
    <property type="entry name" value="GNAT_dom"/>
</dbReference>
<sequence>MRIIPVTEENAPLAGAVHSASWQASHRHFCPEEFVLRFDARRQTEYLLEGMRRGKQVWLLEDPEPAGLISLTETGEGSLIEDLYVLPRLEGRGYGGALLKAAIAQARGPVYLWILNNNLKALDYYQKRGFALSGREKPLNESLRELEMRRKGDEL</sequence>
<gene>
    <name evidence="4" type="ORF">SDC9_109566</name>
</gene>
<dbReference type="SUPFAM" id="SSF55729">
    <property type="entry name" value="Acyl-CoA N-acyltransferases (Nat)"/>
    <property type="match status" value="1"/>
</dbReference>
<name>A0A645BB46_9ZZZZ</name>
<reference evidence="4" key="1">
    <citation type="submission" date="2019-08" db="EMBL/GenBank/DDBJ databases">
        <authorList>
            <person name="Kucharzyk K."/>
            <person name="Murdoch R.W."/>
            <person name="Higgins S."/>
            <person name="Loffler F."/>
        </authorList>
    </citation>
    <scope>NUCLEOTIDE SEQUENCE</scope>
</reference>
<evidence type="ECO:0000313" key="4">
    <source>
        <dbReference type="EMBL" id="MPM62689.1"/>
    </source>
</evidence>
<evidence type="ECO:0000256" key="1">
    <source>
        <dbReference type="ARBA" id="ARBA00022679"/>
    </source>
</evidence>